<dbReference type="PANTHER" id="PTHR22946">
    <property type="entry name" value="DIENELACTONE HYDROLASE DOMAIN-CONTAINING PROTEIN-RELATED"/>
    <property type="match status" value="1"/>
</dbReference>
<dbReference type="Gene3D" id="3.40.50.1820">
    <property type="entry name" value="alpha/beta hydrolase"/>
    <property type="match status" value="1"/>
</dbReference>
<comment type="caution">
    <text evidence="2">The sequence shown here is derived from an EMBL/GenBank/DDBJ whole genome shotgun (WGS) entry which is preliminary data.</text>
</comment>
<name>A0A9W8NCA0_9PEZI</name>
<dbReference type="InterPro" id="IPR050261">
    <property type="entry name" value="FrsA_esterase"/>
</dbReference>
<dbReference type="GO" id="GO:0016787">
    <property type="term" value="F:hydrolase activity"/>
    <property type="evidence" value="ECO:0007669"/>
    <property type="project" value="UniProtKB-KW"/>
</dbReference>
<dbReference type="PANTHER" id="PTHR22946:SF12">
    <property type="entry name" value="CONIDIAL PIGMENT BIOSYNTHESIS PROTEIN AYG1 (AFU_ORTHOLOGUE AFUA_2G17550)"/>
    <property type="match status" value="1"/>
</dbReference>
<organism evidence="2 3">
    <name type="scientific">Xylaria arbuscula</name>
    <dbReference type="NCBI Taxonomy" id="114810"/>
    <lineage>
        <taxon>Eukaryota</taxon>
        <taxon>Fungi</taxon>
        <taxon>Dikarya</taxon>
        <taxon>Ascomycota</taxon>
        <taxon>Pezizomycotina</taxon>
        <taxon>Sordariomycetes</taxon>
        <taxon>Xylariomycetidae</taxon>
        <taxon>Xylariales</taxon>
        <taxon>Xylariaceae</taxon>
        <taxon>Xylaria</taxon>
    </lineage>
</organism>
<reference evidence="2" key="1">
    <citation type="submission" date="2022-07" db="EMBL/GenBank/DDBJ databases">
        <title>Genome Sequence of Xylaria arbuscula.</title>
        <authorList>
            <person name="Buettner E."/>
        </authorList>
    </citation>
    <scope>NUCLEOTIDE SEQUENCE</scope>
    <source>
        <strain evidence="2">VT107</strain>
    </source>
</reference>
<evidence type="ECO:0000313" key="3">
    <source>
        <dbReference type="Proteomes" id="UP001148614"/>
    </source>
</evidence>
<dbReference type="Pfam" id="PF06500">
    <property type="entry name" value="FrsA-like"/>
    <property type="match status" value="1"/>
</dbReference>
<proteinExistence type="predicted"/>
<dbReference type="InterPro" id="IPR029058">
    <property type="entry name" value="AB_hydrolase_fold"/>
</dbReference>
<sequence>MPNTSEPRPLTLKTGESAVGWDLGNSASKISLAYIKNHNEVVLVRVPFAGSRDDPDQSNTPHDFVACAALRDGNVVVGKLSLDSDLHLPLKMMLAFLAGIKRKKTVEALPGGRQLLEAVKKALITTDLMEKAIVHHFEVLRTSVLEQARSLNVTIKFIVITYPNYLASQSRSGDHELYLKRYLSLLVPLWGDDIHFETVSEGQAAANYICERFEDPYSALHRRTRQETLFRGLNPDLGLNLLVVDGGASTLNLQGMNVYFTEDGEISDSSSNVPHGAVTGVQGGSQMTNDWIRRFIIEGQYTGSLTTRRRRKKINYLECPEALALRGKTLNVAIFIPRDRIQEAFDLAYREGLKLLKQELSRITRLGKDFAVLFAGGSFCNRGLYNTAKAIMEEAQRVAEARNFRIEYAFIRDEHYWYVVGSIRRSGIGNDMGAPAMSDTQRICHRGTTSVEGGPDFPYSFRADIDIPGKADRVLKLGLVCHPQYSFKPLATQSLRTYTDTIRIGAPEEVLGGPSTTYDLGWTMKLTGLRAGRVRLVLEEADSSDHSLSFVLTRYTLDSSDQVTPCALDKRWLIQLKSDPVTKLLMVSDVEEMPLLCCSCEEEIKIAARISVSAGVSPYLFRNPSLARATCVQLWYDTTRIHICDTSPFLPTHPFTHRPVNLKMAFPGGKYFIQDKLSQPAVHHDSFKALWETKWKPLCDMGVYPFMYGTTQDFEPVVNSITAAGLKPPYDWDEYGSHFFSRAESLVSQAKQSQNKEKASELFMRASALYRIARFPAPRSEKQQIAWQKGKEAALAGLERQKYPMIEVEIPHVHAANGDGTVLPGYYHLPENASEASKVPLVIIFTGLDGYRTELAVWKDGWAELGVSLLVLEIPGTGDNPGAPSDPESPDRVWSSMFEWISQQTAIDETKIVNWGFSTGGYYSIRLAHTHPNKLKGVVALGGGCHHMFDPAWLNAVDTLEYPFDLAHTLCHKFGYGTDFERFKSEARDRFSLLSSGMLDRKQCARLLLVNGMEDEIFPIDDYYLCLQHGPPKEVRFISGCKHMGEPASFVVILQWLFELLEIPGDVRKFLMTIPFKPKYLD</sequence>
<keyword evidence="1" id="KW-0378">Hydrolase</keyword>
<dbReference type="VEuPathDB" id="FungiDB:F4678DRAFT_147685"/>
<gene>
    <name evidence="2" type="ORF">NPX13_g6547</name>
</gene>
<evidence type="ECO:0000313" key="2">
    <source>
        <dbReference type="EMBL" id="KAJ3568065.1"/>
    </source>
</evidence>
<dbReference type="SUPFAM" id="SSF53474">
    <property type="entry name" value="alpha/beta-Hydrolases"/>
    <property type="match status" value="1"/>
</dbReference>
<evidence type="ECO:0000256" key="1">
    <source>
        <dbReference type="ARBA" id="ARBA00022801"/>
    </source>
</evidence>
<dbReference type="Proteomes" id="UP001148614">
    <property type="component" value="Unassembled WGS sequence"/>
</dbReference>
<accession>A0A9W8NCA0</accession>
<dbReference type="EMBL" id="JANPWZ010001173">
    <property type="protein sequence ID" value="KAJ3568065.1"/>
    <property type="molecule type" value="Genomic_DNA"/>
</dbReference>
<dbReference type="InterPro" id="IPR010520">
    <property type="entry name" value="FrsA-like"/>
</dbReference>
<keyword evidence="3" id="KW-1185">Reference proteome</keyword>
<dbReference type="AlphaFoldDB" id="A0A9W8NCA0"/>
<protein>
    <recommendedName>
        <fullName evidence="4">Peptidase S9 prolyl oligopeptidase catalytic domain-containing protein</fullName>
    </recommendedName>
</protein>
<evidence type="ECO:0008006" key="4">
    <source>
        <dbReference type="Google" id="ProtNLM"/>
    </source>
</evidence>
<dbReference type="VEuPathDB" id="FungiDB:F4678DRAFT_225636"/>